<evidence type="ECO:0000313" key="1">
    <source>
        <dbReference type="EMBL" id="KAK4801975.1"/>
    </source>
</evidence>
<dbReference type="EMBL" id="JAXQNO010000002">
    <property type="protein sequence ID" value="KAK4801975.1"/>
    <property type="molecule type" value="Genomic_DNA"/>
</dbReference>
<sequence length="109" mass="12481">MNGLVDRDGNPLTCLRNVDLDLFSFGCPDGNSWMRIDEHNDVYIGELLNSTNLVIEVMEFLVKWTTIAESETLVHKERVNFGQEEIKRKTNQIKSMSFKLKAIEKFASG</sequence>
<proteinExistence type="predicted"/>
<gene>
    <name evidence="1" type="ORF">SAY86_000178</name>
</gene>
<organism evidence="1 2">
    <name type="scientific">Trapa natans</name>
    <name type="common">Water chestnut</name>
    <dbReference type="NCBI Taxonomy" id="22666"/>
    <lineage>
        <taxon>Eukaryota</taxon>
        <taxon>Viridiplantae</taxon>
        <taxon>Streptophyta</taxon>
        <taxon>Embryophyta</taxon>
        <taxon>Tracheophyta</taxon>
        <taxon>Spermatophyta</taxon>
        <taxon>Magnoliopsida</taxon>
        <taxon>eudicotyledons</taxon>
        <taxon>Gunneridae</taxon>
        <taxon>Pentapetalae</taxon>
        <taxon>rosids</taxon>
        <taxon>malvids</taxon>
        <taxon>Myrtales</taxon>
        <taxon>Lythraceae</taxon>
        <taxon>Trapa</taxon>
    </lineage>
</organism>
<name>A0AAN7M9S2_TRANT</name>
<comment type="caution">
    <text evidence="1">The sequence shown here is derived from an EMBL/GenBank/DDBJ whole genome shotgun (WGS) entry which is preliminary data.</text>
</comment>
<reference evidence="1 2" key="1">
    <citation type="journal article" date="2023" name="Hortic Res">
        <title>Pangenome of water caltrop reveals structural variations and asymmetric subgenome divergence after allopolyploidization.</title>
        <authorList>
            <person name="Zhang X."/>
            <person name="Chen Y."/>
            <person name="Wang L."/>
            <person name="Yuan Y."/>
            <person name="Fang M."/>
            <person name="Shi L."/>
            <person name="Lu R."/>
            <person name="Comes H.P."/>
            <person name="Ma Y."/>
            <person name="Chen Y."/>
            <person name="Huang G."/>
            <person name="Zhou Y."/>
            <person name="Zheng Z."/>
            <person name="Qiu Y."/>
        </authorList>
    </citation>
    <scope>NUCLEOTIDE SEQUENCE [LARGE SCALE GENOMIC DNA]</scope>
    <source>
        <strain evidence="1">F231</strain>
    </source>
</reference>
<dbReference type="AlphaFoldDB" id="A0AAN7M9S2"/>
<keyword evidence="2" id="KW-1185">Reference proteome</keyword>
<accession>A0AAN7M9S2</accession>
<evidence type="ECO:0000313" key="2">
    <source>
        <dbReference type="Proteomes" id="UP001346149"/>
    </source>
</evidence>
<dbReference type="Proteomes" id="UP001346149">
    <property type="component" value="Unassembled WGS sequence"/>
</dbReference>
<protein>
    <submittedName>
        <fullName evidence="1">Uncharacterized protein</fullName>
    </submittedName>
</protein>